<evidence type="ECO:0000256" key="1">
    <source>
        <dbReference type="ARBA" id="ARBA00009922"/>
    </source>
</evidence>
<dbReference type="Pfam" id="PF13361">
    <property type="entry name" value="UvrD_C"/>
    <property type="match status" value="1"/>
</dbReference>
<dbReference type="InterPro" id="IPR013986">
    <property type="entry name" value="DExx_box_DNA_helicase_dom_sf"/>
</dbReference>
<feature type="binding site" evidence="15">
    <location>
        <begin position="23"/>
        <end position="30"/>
    </location>
    <ligand>
        <name>ATP</name>
        <dbReference type="ChEBI" id="CHEBI:30616"/>
    </ligand>
</feature>
<evidence type="ECO:0000256" key="2">
    <source>
        <dbReference type="ARBA" id="ARBA00022722"/>
    </source>
</evidence>
<evidence type="ECO:0000256" key="11">
    <source>
        <dbReference type="ARBA" id="ARBA00023235"/>
    </source>
</evidence>
<evidence type="ECO:0000256" key="15">
    <source>
        <dbReference type="PROSITE-ProRule" id="PRU00560"/>
    </source>
</evidence>
<dbReference type="STRING" id="1798692.A3G00_05035"/>
<keyword evidence="8 15" id="KW-0067">ATP-binding</keyword>
<evidence type="ECO:0000256" key="5">
    <source>
        <dbReference type="ARBA" id="ARBA00022801"/>
    </source>
</evidence>
<dbReference type="PANTHER" id="PTHR11070">
    <property type="entry name" value="UVRD / RECB / PCRA DNA HELICASE FAMILY MEMBER"/>
    <property type="match status" value="1"/>
</dbReference>
<feature type="domain" description="UvrD-like helicase C-terminal" evidence="17">
    <location>
        <begin position="298"/>
        <end position="589"/>
    </location>
</feature>
<dbReference type="PANTHER" id="PTHR11070:SF2">
    <property type="entry name" value="ATP-DEPENDENT DNA HELICASE SRS2"/>
    <property type="match status" value="1"/>
</dbReference>
<evidence type="ECO:0000256" key="10">
    <source>
        <dbReference type="ARBA" id="ARBA00023204"/>
    </source>
</evidence>
<dbReference type="EMBL" id="MFQN01000028">
    <property type="protein sequence ID" value="OGH74105.1"/>
    <property type="molecule type" value="Genomic_DNA"/>
</dbReference>
<dbReference type="EC" id="5.6.2.4" evidence="13"/>
<dbReference type="InterPro" id="IPR000212">
    <property type="entry name" value="DNA_helicase_UvrD/REP"/>
</dbReference>
<evidence type="ECO:0000256" key="7">
    <source>
        <dbReference type="ARBA" id="ARBA00022839"/>
    </source>
</evidence>
<evidence type="ECO:0000256" key="3">
    <source>
        <dbReference type="ARBA" id="ARBA00022741"/>
    </source>
</evidence>
<dbReference type="GO" id="GO:0004527">
    <property type="term" value="F:exonuclease activity"/>
    <property type="evidence" value="ECO:0007669"/>
    <property type="project" value="UniProtKB-KW"/>
</dbReference>
<dbReference type="InterPro" id="IPR038726">
    <property type="entry name" value="PDDEXK_AddAB-type"/>
</dbReference>
<keyword evidence="4" id="KW-0227">DNA damage</keyword>
<feature type="domain" description="UvrD-like helicase ATP-binding" evidence="16">
    <location>
        <begin position="2"/>
        <end position="297"/>
    </location>
</feature>
<comment type="similarity">
    <text evidence="1">Belongs to the helicase family. UvrD subfamily.</text>
</comment>
<dbReference type="Pfam" id="PF12705">
    <property type="entry name" value="PDDEXK_1"/>
    <property type="match status" value="1"/>
</dbReference>
<sequence>MNQLNPSQLKAVKYSDGPLLIVAGAGTGKTTVITKKIAHLIESGLAKPEEILAVTFTDKAAGEMIERVDQELDAGYADLQISTFHAFCQRLLEHHGLDIGISNQFKLLTQTDAWLLVRQNLEKFNLDYYRPLGNPTRHIHELIKHFSKCKDELVSPEEYLQHAKEQQLNKDFTEEAGRLSEIANVYHVYNQLLLDNNTVDFGDLIYYAVKLLEKRPNILKSLQERFKYILVDEFQDVNWAQYYFIKLIAQNGRLTVVGDDDQSIYAFRGASVSNILRFKQDFPKAKEVVLTENYRSGQEILDLAYKSIQNNNPDRLEAKLKIDKSLKSLKSLKSKVEHLHFDTVLNEAEGVAKRISVIRDLPGFAGLDGIAILVRANSHAEPFITALERAGISYEFLASSGLFRQPIVLDAYNFLKAVDSYHESSAVFRLLKLPFFNFSENDLQKLTHFAKKKSISYYEALKRGQEIGLSKEGIEVCDKLVSLIHAGMQQSRIAKPAVILVDFFETSGYFKYLTHEDGVGNQNVIRQIHQLRQFFEEVKKYEETIKDANVKSFVEHCQYLMDAGEEGSMRQLEDTPDSVNILTIHRAKGLEFKYVFVVNLVEDRFPSRSRGEAIELPMELIKEQLPEGDFHIQEERRLFYVAMTRAKEGLFLTSASDYGGVRTKKISRFLAELGFAIEQNNGRDKISPTSYVIRPESRQKPNKQTAVSYVMPSSLSYSKINSYQRCPYQYKLAYILEIPTKGSASFSFGLTMHGTMQKFYQRVMELNSKKQDSLFGLPKESAVKNNGGIKVPAFQELLEIYEKTWIDDWYKNKKQREEYFAKGKKVLKVFYETQEDNWTIPAALEGWFKIKVGDCFINGRIDRIDKLSDGSLEIIDYKTGKTKEKVTGDEKNQLLIYQIAAQSLPEYKNLGAVAKLTYFYLEDNVRTEFFGKDEELKELCEKISATIDRIKTQDFTATPGPHVCGFCDFKDICEYRRL</sequence>
<dbReference type="GO" id="GO:0005524">
    <property type="term" value="F:ATP binding"/>
    <property type="evidence" value="ECO:0007669"/>
    <property type="project" value="UniProtKB-UniRule"/>
</dbReference>
<evidence type="ECO:0000256" key="13">
    <source>
        <dbReference type="ARBA" id="ARBA00034808"/>
    </source>
</evidence>
<gene>
    <name evidence="18" type="ORF">A3G00_05035</name>
</gene>
<keyword evidence="3 15" id="KW-0547">Nucleotide-binding</keyword>
<evidence type="ECO:0000256" key="4">
    <source>
        <dbReference type="ARBA" id="ARBA00022763"/>
    </source>
</evidence>
<dbReference type="GO" id="GO:0003677">
    <property type="term" value="F:DNA binding"/>
    <property type="evidence" value="ECO:0007669"/>
    <property type="project" value="UniProtKB-KW"/>
</dbReference>
<evidence type="ECO:0000313" key="19">
    <source>
        <dbReference type="Proteomes" id="UP000178347"/>
    </source>
</evidence>
<keyword evidence="10" id="KW-0234">DNA repair</keyword>
<dbReference type="Gene3D" id="1.10.10.160">
    <property type="match status" value="1"/>
</dbReference>
<evidence type="ECO:0000313" key="18">
    <source>
        <dbReference type="EMBL" id="OGH74105.1"/>
    </source>
</evidence>
<evidence type="ECO:0000256" key="6">
    <source>
        <dbReference type="ARBA" id="ARBA00022806"/>
    </source>
</evidence>
<dbReference type="GO" id="GO:0043138">
    <property type="term" value="F:3'-5' DNA helicase activity"/>
    <property type="evidence" value="ECO:0007669"/>
    <property type="project" value="UniProtKB-EC"/>
</dbReference>
<dbReference type="PROSITE" id="PS51198">
    <property type="entry name" value="UVRD_HELICASE_ATP_BIND"/>
    <property type="match status" value="1"/>
</dbReference>
<keyword evidence="2" id="KW-0540">Nuclease</keyword>
<comment type="catalytic activity">
    <reaction evidence="12">
        <text>Couples ATP hydrolysis with the unwinding of duplex DNA by translocating in the 3'-5' direction.</text>
        <dbReference type="EC" id="5.6.2.4"/>
    </reaction>
</comment>
<dbReference type="InterPro" id="IPR011335">
    <property type="entry name" value="Restrct_endonuc-II-like"/>
</dbReference>
<evidence type="ECO:0000256" key="8">
    <source>
        <dbReference type="ARBA" id="ARBA00022840"/>
    </source>
</evidence>
<dbReference type="CDD" id="cd17932">
    <property type="entry name" value="DEXQc_UvrD"/>
    <property type="match status" value="1"/>
</dbReference>
<dbReference type="Gene3D" id="3.90.320.10">
    <property type="match status" value="1"/>
</dbReference>
<organism evidence="18 19">
    <name type="scientific">Candidatus Magasanikbacteria bacterium RIFCSPLOWO2_12_FULL_43_12</name>
    <dbReference type="NCBI Taxonomy" id="1798692"/>
    <lineage>
        <taxon>Bacteria</taxon>
        <taxon>Candidatus Magasanikiibacteriota</taxon>
    </lineage>
</organism>
<dbReference type="Proteomes" id="UP000178347">
    <property type="component" value="Unassembled WGS sequence"/>
</dbReference>
<protein>
    <recommendedName>
        <fullName evidence="13">DNA 3'-5' helicase</fullName>
        <ecNumber evidence="13">5.6.2.4</ecNumber>
    </recommendedName>
</protein>
<evidence type="ECO:0000256" key="14">
    <source>
        <dbReference type="ARBA" id="ARBA00048988"/>
    </source>
</evidence>
<accession>A0A1F6MR08</accession>
<dbReference type="SUPFAM" id="SSF52980">
    <property type="entry name" value="Restriction endonuclease-like"/>
    <property type="match status" value="1"/>
</dbReference>
<keyword evidence="7" id="KW-0269">Exonuclease</keyword>
<evidence type="ECO:0000256" key="12">
    <source>
        <dbReference type="ARBA" id="ARBA00034617"/>
    </source>
</evidence>
<dbReference type="InterPro" id="IPR014016">
    <property type="entry name" value="UvrD-like_ATP-bd"/>
</dbReference>
<evidence type="ECO:0000259" key="17">
    <source>
        <dbReference type="PROSITE" id="PS51217"/>
    </source>
</evidence>
<dbReference type="Pfam" id="PF00580">
    <property type="entry name" value="UvrD-helicase"/>
    <property type="match status" value="1"/>
</dbReference>
<keyword evidence="5 15" id="KW-0378">Hydrolase</keyword>
<evidence type="ECO:0000259" key="16">
    <source>
        <dbReference type="PROSITE" id="PS51198"/>
    </source>
</evidence>
<dbReference type="AlphaFoldDB" id="A0A1F6MR08"/>
<dbReference type="InterPro" id="IPR011604">
    <property type="entry name" value="PDDEXK-like_dom_sf"/>
</dbReference>
<dbReference type="Gene3D" id="1.10.486.10">
    <property type="entry name" value="PCRA, domain 4"/>
    <property type="match status" value="1"/>
</dbReference>
<comment type="caution">
    <text evidence="18">The sequence shown here is derived from an EMBL/GenBank/DDBJ whole genome shotgun (WGS) entry which is preliminary data.</text>
</comment>
<keyword evidence="6 15" id="KW-0347">Helicase</keyword>
<dbReference type="SUPFAM" id="SSF52540">
    <property type="entry name" value="P-loop containing nucleoside triphosphate hydrolases"/>
    <property type="match status" value="1"/>
</dbReference>
<keyword evidence="11" id="KW-0413">Isomerase</keyword>
<dbReference type="GO" id="GO:0000725">
    <property type="term" value="P:recombinational repair"/>
    <property type="evidence" value="ECO:0007669"/>
    <property type="project" value="TreeGrafter"/>
</dbReference>
<keyword evidence="9" id="KW-0238">DNA-binding</keyword>
<dbReference type="PROSITE" id="PS51217">
    <property type="entry name" value="UVRD_HELICASE_CTER"/>
    <property type="match status" value="1"/>
</dbReference>
<dbReference type="Gene3D" id="3.40.50.300">
    <property type="entry name" value="P-loop containing nucleotide triphosphate hydrolases"/>
    <property type="match status" value="2"/>
</dbReference>
<proteinExistence type="inferred from homology"/>
<comment type="catalytic activity">
    <reaction evidence="14">
        <text>ATP + H2O = ADP + phosphate + H(+)</text>
        <dbReference type="Rhea" id="RHEA:13065"/>
        <dbReference type="ChEBI" id="CHEBI:15377"/>
        <dbReference type="ChEBI" id="CHEBI:15378"/>
        <dbReference type="ChEBI" id="CHEBI:30616"/>
        <dbReference type="ChEBI" id="CHEBI:43474"/>
        <dbReference type="ChEBI" id="CHEBI:456216"/>
        <dbReference type="EC" id="5.6.2.4"/>
    </reaction>
</comment>
<name>A0A1F6MR08_9BACT</name>
<dbReference type="InterPro" id="IPR027417">
    <property type="entry name" value="P-loop_NTPase"/>
</dbReference>
<reference evidence="18 19" key="1">
    <citation type="journal article" date="2016" name="Nat. Commun.">
        <title>Thousands of microbial genomes shed light on interconnected biogeochemical processes in an aquifer system.</title>
        <authorList>
            <person name="Anantharaman K."/>
            <person name="Brown C.T."/>
            <person name="Hug L.A."/>
            <person name="Sharon I."/>
            <person name="Castelle C.J."/>
            <person name="Probst A.J."/>
            <person name="Thomas B.C."/>
            <person name="Singh A."/>
            <person name="Wilkins M.J."/>
            <person name="Karaoz U."/>
            <person name="Brodie E.L."/>
            <person name="Williams K.H."/>
            <person name="Hubbard S.S."/>
            <person name="Banfield J.F."/>
        </authorList>
    </citation>
    <scope>NUCLEOTIDE SEQUENCE [LARGE SCALE GENOMIC DNA]</scope>
</reference>
<evidence type="ECO:0000256" key="9">
    <source>
        <dbReference type="ARBA" id="ARBA00023125"/>
    </source>
</evidence>
<dbReference type="InterPro" id="IPR014017">
    <property type="entry name" value="DNA_helicase_UvrD-like_C"/>
</dbReference>